<gene>
    <name evidence="1" type="ORF">PAPYR_8661</name>
</gene>
<dbReference type="EMBL" id="JAPMOS010000078">
    <property type="protein sequence ID" value="KAJ4456218.1"/>
    <property type="molecule type" value="Genomic_DNA"/>
</dbReference>
<proteinExistence type="predicted"/>
<keyword evidence="2" id="KW-1185">Reference proteome</keyword>
<evidence type="ECO:0000313" key="2">
    <source>
        <dbReference type="Proteomes" id="UP001141327"/>
    </source>
</evidence>
<reference evidence="1" key="1">
    <citation type="journal article" date="2022" name="bioRxiv">
        <title>Genomics of Preaxostyla Flagellates Illuminates Evolutionary Transitions and the Path Towards Mitochondrial Loss.</title>
        <authorList>
            <person name="Novak L.V.F."/>
            <person name="Treitli S.C."/>
            <person name="Pyrih J."/>
            <person name="Halakuc P."/>
            <person name="Pipaliya S.V."/>
            <person name="Vacek V."/>
            <person name="Brzon O."/>
            <person name="Soukal P."/>
            <person name="Eme L."/>
            <person name="Dacks J.B."/>
            <person name="Karnkowska A."/>
            <person name="Elias M."/>
            <person name="Hampl V."/>
        </authorList>
    </citation>
    <scope>NUCLEOTIDE SEQUENCE</scope>
    <source>
        <strain evidence="1">RCP-MX</strain>
    </source>
</reference>
<sequence>MHDKRQSLHYLVGGRMPPTVPSKSPTPGASLELGRGRAWAHDTLITHFFHHLRGVPGFGLKHARSLLCKANTTATCPDCCAIVCHTYVDEYHRSRLGPAEGFLRLAAQ</sequence>
<organism evidence="1 2">
    <name type="scientific">Paratrimastix pyriformis</name>
    <dbReference type="NCBI Taxonomy" id="342808"/>
    <lineage>
        <taxon>Eukaryota</taxon>
        <taxon>Metamonada</taxon>
        <taxon>Preaxostyla</taxon>
        <taxon>Paratrimastigidae</taxon>
        <taxon>Paratrimastix</taxon>
    </lineage>
</organism>
<name>A0ABQ8UBQ1_9EUKA</name>
<comment type="caution">
    <text evidence="1">The sequence shown here is derived from an EMBL/GenBank/DDBJ whole genome shotgun (WGS) entry which is preliminary data.</text>
</comment>
<protein>
    <submittedName>
        <fullName evidence="1">Uncharacterized protein</fullName>
    </submittedName>
</protein>
<evidence type="ECO:0000313" key="1">
    <source>
        <dbReference type="EMBL" id="KAJ4456218.1"/>
    </source>
</evidence>
<dbReference type="Proteomes" id="UP001141327">
    <property type="component" value="Unassembled WGS sequence"/>
</dbReference>
<accession>A0ABQ8UBQ1</accession>